<dbReference type="AlphaFoldDB" id="A0A0D2I0X0"/>
<evidence type="ECO:0000313" key="2">
    <source>
        <dbReference type="Proteomes" id="UP000032214"/>
    </source>
</evidence>
<dbReference type="EMBL" id="ARQD01000007">
    <property type="protein sequence ID" value="KIX84875.1"/>
    <property type="molecule type" value="Genomic_DNA"/>
</dbReference>
<evidence type="ECO:0000313" key="1">
    <source>
        <dbReference type="EMBL" id="KIX84875.1"/>
    </source>
</evidence>
<reference evidence="1 2" key="1">
    <citation type="journal article" date="2013" name="Proc. Natl. Acad. Sci. U.S.A.">
        <title>Candidate phylum TM6 genome recovered from a hospital sink biofilm provides genomic insights into this uncultivated phylum.</title>
        <authorList>
            <person name="McLean J.S."/>
            <person name="Lombardo M.J."/>
            <person name="Badger J.H."/>
            <person name="Edlund A."/>
            <person name="Novotny M."/>
            <person name="Yee-Greenbaum J."/>
            <person name="Vyahhi N."/>
            <person name="Hall A.P."/>
            <person name="Yang Y."/>
            <person name="Dupont C.L."/>
            <person name="Ziegler M.G."/>
            <person name="Chitsaz H."/>
            <person name="Allen A.E."/>
            <person name="Yooseph S."/>
            <person name="Tesler G."/>
            <person name="Pevzner P.A."/>
            <person name="Friedman R.M."/>
            <person name="Nealson K.H."/>
            <person name="Venter J.C."/>
            <person name="Lasken R.S."/>
        </authorList>
    </citation>
    <scope>NUCLEOTIDE SEQUENCE [LARGE SCALE GENOMIC DNA]</scope>
    <source>
        <strain evidence="1 2">TM6SC1</strain>
    </source>
</reference>
<sequence>MIYPYYTILLCIVLTFSSALHTFERTSVQEKENSLFIIPDYLASTQSFNLQDWINSIPSASSLPKYVTVQWPDTKNFIIDLTTDNKNLLKFIDSLCARQKVQLKNLLKVQDSYLECAYLIAFGLFYGFSIEKYVTNIKKNLGQGSSLSFIEIGMNTNYFNNNTTVPYLLSEINKFQTNKYAFLKELNLNTTDNNESTVMTLLLSGLLKLYKPFAELHELYDFGHFCYLSVASILLNSSCTQISTKMNAIMEAYFPGGIRSALYNFERDHKGLTLFNYTIWISKELNLLAKAVKNKNVEQCITSSKIIFCISQEYYNLRNDIEEIYKQLNGNTVSFNSWSAIEKKYDVLTDVNQKINVFISNHQDQTTDEVLTCTHTVAFDNYNNEYLVKETPRYIEIKKKYQAKSTTIILYKIPEKYLAKEIIYPFEYTPNVLEWYENPEQALINQGYTSQKNKKSRLTNKGNFTPIQLHAFIKVADLYFHQCATCTAIKNKQDQTILLYAIAGSMSDANGINRPGLFTWLFDGNKCFHHFFEQDLQVPLVKQLFDQGYFAPDNSMFYQLAFPPLNSVKK</sequence>
<dbReference type="Proteomes" id="UP000032214">
    <property type="component" value="Unassembled WGS sequence"/>
</dbReference>
<keyword evidence="2" id="KW-1185">Reference proteome</keyword>
<organism evidence="1 2">
    <name type="scientific">candidate division TM6 bacterium JCVI TM6SC1</name>
    <dbReference type="NCBI Taxonomy" id="1306947"/>
    <lineage>
        <taxon>Bacteria</taxon>
        <taxon>Candidatus Babelota</taxon>
        <taxon>Vermiphilus</taxon>
    </lineage>
</organism>
<gene>
    <name evidence="1" type="ORF">J120_05140</name>
</gene>
<proteinExistence type="predicted"/>
<comment type="caution">
    <text evidence="1">The sequence shown here is derived from an EMBL/GenBank/DDBJ whole genome shotgun (WGS) entry which is preliminary data.</text>
</comment>
<accession>A0A0D2I0X0</accession>
<name>A0A0D2I0X0_9BACT</name>
<protein>
    <submittedName>
        <fullName evidence="1">Uncharacterized protein</fullName>
    </submittedName>
</protein>